<organism evidence="1 2">
    <name type="scientific">Salipiger mucosus DSM 16094</name>
    <dbReference type="NCBI Taxonomy" id="1123237"/>
    <lineage>
        <taxon>Bacteria</taxon>
        <taxon>Pseudomonadati</taxon>
        <taxon>Pseudomonadota</taxon>
        <taxon>Alphaproteobacteria</taxon>
        <taxon>Rhodobacterales</taxon>
        <taxon>Roseobacteraceae</taxon>
        <taxon>Salipiger</taxon>
    </lineage>
</organism>
<gene>
    <name evidence="1" type="ORF">Salmuc_01317</name>
</gene>
<evidence type="ECO:0000313" key="2">
    <source>
        <dbReference type="Proteomes" id="UP000015347"/>
    </source>
</evidence>
<dbReference type="HOGENOM" id="CLU_1721052_0_0_5"/>
<dbReference type="EMBL" id="APVH01000012">
    <property type="protein sequence ID" value="EPX84744.1"/>
    <property type="molecule type" value="Genomic_DNA"/>
</dbReference>
<reference evidence="2" key="1">
    <citation type="journal article" date="2014" name="Stand. Genomic Sci.">
        <title>Genome sequence of the exopolysaccharide-producing Salipiger mucosus type strain (DSM 16094(T)), a moderately halophilic member of the Roseobacter clade.</title>
        <authorList>
            <person name="Riedel T."/>
            <person name="Spring S."/>
            <person name="Fiebig A."/>
            <person name="Petersen J."/>
            <person name="Kyrpides N.C."/>
            <person name="Goker M."/>
            <person name="Klenk H.P."/>
        </authorList>
    </citation>
    <scope>NUCLEOTIDE SEQUENCE [LARGE SCALE GENOMIC DNA]</scope>
    <source>
        <strain evidence="2">DSM 16094</strain>
    </source>
</reference>
<dbReference type="STRING" id="1123237.Salmuc_01317"/>
<sequence>MVAGYYTWEDEYRHIEDIVREAPAMIDRFLEDREAGISDRGKHGSMTPILNPTEGVFSPSGVQVGMHMYPGLLVSGWRDRRTTEDDRQSKLRSVIEAELFDGSMNALGRHYAPQNNSGQDVEWGLHEEIAQITLKHIQERRHDLEDVDEPAP</sequence>
<keyword evidence="2" id="KW-1185">Reference proteome</keyword>
<comment type="caution">
    <text evidence="1">The sequence shown here is derived from an EMBL/GenBank/DDBJ whole genome shotgun (WGS) entry which is preliminary data.</text>
</comment>
<evidence type="ECO:0000313" key="1">
    <source>
        <dbReference type="EMBL" id="EPX84744.1"/>
    </source>
</evidence>
<name>S9SEP1_9RHOB</name>
<proteinExistence type="predicted"/>
<protein>
    <submittedName>
        <fullName evidence="1">Uncharacterized protein</fullName>
    </submittedName>
</protein>
<accession>S9SEP1</accession>
<dbReference type="AlphaFoldDB" id="S9SEP1"/>
<dbReference type="Proteomes" id="UP000015347">
    <property type="component" value="Unassembled WGS sequence"/>
</dbReference>